<feature type="region of interest" description="Disordered" evidence="1">
    <location>
        <begin position="1"/>
        <end position="21"/>
    </location>
</feature>
<gene>
    <name evidence="2" type="ORF">AWC14_14020</name>
</gene>
<keyword evidence="3" id="KW-1185">Reference proteome</keyword>
<dbReference type="OrthoDB" id="4743914at2"/>
<evidence type="ECO:0000256" key="1">
    <source>
        <dbReference type="SAM" id="MobiDB-lite"/>
    </source>
</evidence>
<evidence type="ECO:0000313" key="3">
    <source>
        <dbReference type="Proteomes" id="UP000193487"/>
    </source>
</evidence>
<name>A0A1X1XGN4_9MYCO</name>
<dbReference type="EMBL" id="LQPE01000163">
    <property type="protein sequence ID" value="ORV98055.1"/>
    <property type="molecule type" value="Genomic_DNA"/>
</dbReference>
<reference evidence="2 3" key="1">
    <citation type="submission" date="2016-01" db="EMBL/GenBank/DDBJ databases">
        <title>The new phylogeny of the genus Mycobacterium.</title>
        <authorList>
            <person name="Tarcisio F."/>
            <person name="Conor M."/>
            <person name="Antonella G."/>
            <person name="Elisabetta G."/>
            <person name="Giulia F.S."/>
            <person name="Sara T."/>
            <person name="Anna F."/>
            <person name="Clotilde B."/>
            <person name="Roberto B."/>
            <person name="Veronica D.S."/>
            <person name="Fabio R."/>
            <person name="Monica P."/>
            <person name="Olivier J."/>
            <person name="Enrico T."/>
            <person name="Nicola S."/>
        </authorList>
    </citation>
    <scope>NUCLEOTIDE SEQUENCE [LARGE SCALE GENOMIC DNA]</scope>
    <source>
        <strain evidence="2 3">DSM 45166</strain>
    </source>
</reference>
<dbReference type="AlphaFoldDB" id="A0A1X1XGN4"/>
<proteinExistence type="predicted"/>
<organism evidence="2 3">
    <name type="scientific">Mycobacterium kyorinense</name>
    <dbReference type="NCBI Taxonomy" id="487514"/>
    <lineage>
        <taxon>Bacteria</taxon>
        <taxon>Bacillati</taxon>
        <taxon>Actinomycetota</taxon>
        <taxon>Actinomycetes</taxon>
        <taxon>Mycobacteriales</taxon>
        <taxon>Mycobacteriaceae</taxon>
        <taxon>Mycobacterium</taxon>
    </lineage>
</organism>
<evidence type="ECO:0008006" key="4">
    <source>
        <dbReference type="Google" id="ProtNLM"/>
    </source>
</evidence>
<dbReference type="Proteomes" id="UP000193487">
    <property type="component" value="Unassembled WGS sequence"/>
</dbReference>
<sequence>MFPSQHRASPPVEPLSDEQARAQVVEPARQITKAVGLHVTYATFAWEWCNDQGDPPYHGRVDMVFKVPDGVDRSAYFQQITTTMAKQPGWGSGAAPGMQPHGENLHKGNITITMGPGRDAEYGRIQLFGECRNMNDHRNDSGWHDITDEIAGG</sequence>
<comment type="caution">
    <text evidence="2">The sequence shown here is derived from an EMBL/GenBank/DDBJ whole genome shotgun (WGS) entry which is preliminary data.</text>
</comment>
<protein>
    <recommendedName>
        <fullName evidence="4">Lipoprotein LppJ</fullName>
    </recommendedName>
</protein>
<evidence type="ECO:0000313" key="2">
    <source>
        <dbReference type="EMBL" id="ORV98055.1"/>
    </source>
</evidence>
<accession>A0A1X1XGN4</accession>